<dbReference type="WBParaSite" id="ASIM_0001564901-mRNA-1">
    <property type="protein sequence ID" value="ASIM_0001564901-mRNA-1"/>
    <property type="gene ID" value="ASIM_0001564901"/>
</dbReference>
<feature type="compositionally biased region" description="Polar residues" evidence="1">
    <location>
        <begin position="41"/>
        <end position="53"/>
    </location>
</feature>
<protein>
    <submittedName>
        <fullName evidence="4">VWFA domain-containing protein</fullName>
    </submittedName>
</protein>
<feature type="region of interest" description="Disordered" evidence="1">
    <location>
        <begin position="129"/>
        <end position="237"/>
    </location>
</feature>
<evidence type="ECO:0000256" key="1">
    <source>
        <dbReference type="SAM" id="MobiDB-lite"/>
    </source>
</evidence>
<feature type="region of interest" description="Disordered" evidence="1">
    <location>
        <begin position="436"/>
        <end position="465"/>
    </location>
</feature>
<feature type="compositionally biased region" description="Low complexity" evidence="1">
    <location>
        <begin position="440"/>
        <end position="457"/>
    </location>
</feature>
<dbReference type="OrthoDB" id="5834720at2759"/>
<evidence type="ECO:0000313" key="4">
    <source>
        <dbReference type="WBParaSite" id="ASIM_0001564901-mRNA-1"/>
    </source>
</evidence>
<organism evidence="4">
    <name type="scientific">Anisakis simplex</name>
    <name type="common">Herring worm</name>
    <dbReference type="NCBI Taxonomy" id="6269"/>
    <lineage>
        <taxon>Eukaryota</taxon>
        <taxon>Metazoa</taxon>
        <taxon>Ecdysozoa</taxon>
        <taxon>Nematoda</taxon>
        <taxon>Chromadorea</taxon>
        <taxon>Rhabditida</taxon>
        <taxon>Spirurina</taxon>
        <taxon>Ascaridomorpha</taxon>
        <taxon>Ascaridoidea</taxon>
        <taxon>Anisakidae</taxon>
        <taxon>Anisakis</taxon>
        <taxon>Anisakis simplex complex</taxon>
    </lineage>
</organism>
<accession>A0A0M3K3V8</accession>
<gene>
    <name evidence="2" type="ORF">ASIM_LOCUS15056</name>
</gene>
<dbReference type="Proteomes" id="UP000267096">
    <property type="component" value="Unassembled WGS sequence"/>
</dbReference>
<name>A0A0M3K3V8_ANISI</name>
<feature type="region of interest" description="Disordered" evidence="1">
    <location>
        <begin position="41"/>
        <end position="66"/>
    </location>
</feature>
<keyword evidence="3" id="KW-1185">Reference proteome</keyword>
<dbReference type="AlphaFoldDB" id="A0A0M3K3V8"/>
<reference evidence="4" key="1">
    <citation type="submission" date="2017-02" db="UniProtKB">
        <authorList>
            <consortium name="WormBaseParasite"/>
        </authorList>
    </citation>
    <scope>IDENTIFICATION</scope>
</reference>
<dbReference type="Gene3D" id="3.40.50.410">
    <property type="entry name" value="von Willebrand factor, type A domain"/>
    <property type="match status" value="1"/>
</dbReference>
<dbReference type="SUPFAM" id="SSF53300">
    <property type="entry name" value="vWA-like"/>
    <property type="match status" value="1"/>
</dbReference>
<evidence type="ECO:0000313" key="3">
    <source>
        <dbReference type="Proteomes" id="UP000267096"/>
    </source>
</evidence>
<reference evidence="2 3" key="2">
    <citation type="submission" date="2018-11" db="EMBL/GenBank/DDBJ databases">
        <authorList>
            <consortium name="Pathogen Informatics"/>
        </authorList>
    </citation>
    <scope>NUCLEOTIDE SEQUENCE [LARGE SCALE GENOMIC DNA]</scope>
</reference>
<dbReference type="InterPro" id="IPR036465">
    <property type="entry name" value="vWFA_dom_sf"/>
</dbReference>
<dbReference type="EMBL" id="UYRR01032082">
    <property type="protein sequence ID" value="VDK54105.1"/>
    <property type="molecule type" value="Genomic_DNA"/>
</dbReference>
<sequence>MNVKKLMLPAISLAVLIAGAVMLGIGINKYQSSGSGDSTGFQLSNALSSTSKQQRQRPKRDAPKKPTVIILGISAARQGGVTVMSGLLFSISYAPDAAQLRDSINSMSNTYLLNMIGNFLQSTSAQSTATTSRISTSSRSTSLALSSSTAGTTTPSSTATSSLKPSPSHPIVISTPSPTTTSSPKPSPSHPIVISTPSPTTTSSPKPSPSHPTVISTPSPTTTSSPKPTPSQSTETTTMILPTGPTGSLPCLVDIAIAFDASNVAGKPNLVEQINFVANQLSSKWVVNPAATEVYAIAGGLDDASHTQGDMNYTDLAELHRDLLHLSCSPLQGDESIEEQFGEFAYSLWNKRKNVRLLTMVFTYASLYEDVKSALYYVDEFSSNNNKIVIIAIGDRVNVRLLKSITGSVIAANHFDEDLSTKINAEICSPKLDRLPLPEAPSTTPQSSTTSTAPATTHLPTESPQHSNLTCSVNIAIIMDASNAAGVINIKKQAEFIRQHLVSSWKVAETETELELYASAYEDYKGGKYMWNYPSNLQVYDDLDMLQTVGPFGDVCLDCAILLVSKDWMIAPYGRPHTNIFFAYDTRDLDSQFAESDVARIISPSPKDKLIIVGVGSKVNSTQLRAITSHVLLTDGLNEDLAVKDFVADQRQDLLKTYRIFGELAQNQQE</sequence>
<proteinExistence type="predicted"/>
<evidence type="ECO:0000313" key="2">
    <source>
        <dbReference type="EMBL" id="VDK54105.1"/>
    </source>
</evidence>